<evidence type="ECO:0000313" key="2">
    <source>
        <dbReference type="Proteomes" id="UP000054477"/>
    </source>
</evidence>
<evidence type="ECO:0000313" key="1">
    <source>
        <dbReference type="EMBL" id="KIJ96903.1"/>
    </source>
</evidence>
<accession>A0A0C9X6H2</accession>
<proteinExistence type="predicted"/>
<dbReference type="AlphaFoldDB" id="A0A0C9X6H2"/>
<feature type="non-terminal residue" evidence="1">
    <location>
        <position position="1"/>
    </location>
</feature>
<dbReference type="STRING" id="1095629.A0A0C9X6H2"/>
<reference evidence="1 2" key="1">
    <citation type="submission" date="2014-04" db="EMBL/GenBank/DDBJ databases">
        <authorList>
            <consortium name="DOE Joint Genome Institute"/>
            <person name="Kuo A."/>
            <person name="Kohler A."/>
            <person name="Nagy L.G."/>
            <person name="Floudas D."/>
            <person name="Copeland A."/>
            <person name="Barry K.W."/>
            <person name="Cichocki N."/>
            <person name="Veneault-Fourrey C."/>
            <person name="LaButti K."/>
            <person name="Lindquist E.A."/>
            <person name="Lipzen A."/>
            <person name="Lundell T."/>
            <person name="Morin E."/>
            <person name="Murat C."/>
            <person name="Sun H."/>
            <person name="Tunlid A."/>
            <person name="Henrissat B."/>
            <person name="Grigoriev I.V."/>
            <person name="Hibbett D.S."/>
            <person name="Martin F."/>
            <person name="Nordberg H.P."/>
            <person name="Cantor M.N."/>
            <person name="Hua S.X."/>
        </authorList>
    </citation>
    <scope>NUCLEOTIDE SEQUENCE [LARGE SCALE GENOMIC DNA]</scope>
    <source>
        <strain evidence="1 2">LaAM-08-1</strain>
    </source>
</reference>
<protein>
    <submittedName>
        <fullName evidence="1">Uncharacterized protein</fullName>
    </submittedName>
</protein>
<gene>
    <name evidence="1" type="ORF">K443DRAFT_633524</name>
</gene>
<keyword evidence="2" id="KW-1185">Reference proteome</keyword>
<sequence>IDRAAFAIFAAKAFNAAPHEHSRVNAAFHWLGRAAGKLSTVWRVTSMLGYGGDVLQGFWFSPSQEDNISAGDVVAVFWA</sequence>
<name>A0A0C9X6H2_9AGAR</name>
<organism evidence="1 2">
    <name type="scientific">Laccaria amethystina LaAM-08-1</name>
    <dbReference type="NCBI Taxonomy" id="1095629"/>
    <lineage>
        <taxon>Eukaryota</taxon>
        <taxon>Fungi</taxon>
        <taxon>Dikarya</taxon>
        <taxon>Basidiomycota</taxon>
        <taxon>Agaricomycotina</taxon>
        <taxon>Agaricomycetes</taxon>
        <taxon>Agaricomycetidae</taxon>
        <taxon>Agaricales</taxon>
        <taxon>Agaricineae</taxon>
        <taxon>Hydnangiaceae</taxon>
        <taxon>Laccaria</taxon>
    </lineage>
</organism>
<dbReference type="EMBL" id="KN838707">
    <property type="protein sequence ID" value="KIJ96903.1"/>
    <property type="molecule type" value="Genomic_DNA"/>
</dbReference>
<reference evidence="2" key="2">
    <citation type="submission" date="2015-01" db="EMBL/GenBank/DDBJ databases">
        <title>Evolutionary Origins and Diversification of the Mycorrhizal Mutualists.</title>
        <authorList>
            <consortium name="DOE Joint Genome Institute"/>
            <consortium name="Mycorrhizal Genomics Consortium"/>
            <person name="Kohler A."/>
            <person name="Kuo A."/>
            <person name="Nagy L.G."/>
            <person name="Floudas D."/>
            <person name="Copeland A."/>
            <person name="Barry K.W."/>
            <person name="Cichocki N."/>
            <person name="Veneault-Fourrey C."/>
            <person name="LaButti K."/>
            <person name="Lindquist E.A."/>
            <person name="Lipzen A."/>
            <person name="Lundell T."/>
            <person name="Morin E."/>
            <person name="Murat C."/>
            <person name="Riley R."/>
            <person name="Ohm R."/>
            <person name="Sun H."/>
            <person name="Tunlid A."/>
            <person name="Henrissat B."/>
            <person name="Grigoriev I.V."/>
            <person name="Hibbett D.S."/>
            <person name="Martin F."/>
        </authorList>
    </citation>
    <scope>NUCLEOTIDE SEQUENCE [LARGE SCALE GENOMIC DNA]</scope>
    <source>
        <strain evidence="2">LaAM-08-1</strain>
    </source>
</reference>
<dbReference type="Proteomes" id="UP000054477">
    <property type="component" value="Unassembled WGS sequence"/>
</dbReference>
<dbReference type="HOGENOM" id="CLU_2612488_0_0_1"/>